<accession>A0A418AH00</accession>
<feature type="coiled-coil region" evidence="1">
    <location>
        <begin position="4"/>
        <end position="35"/>
    </location>
</feature>
<evidence type="ECO:0000313" key="3">
    <source>
        <dbReference type="Proteomes" id="UP000285060"/>
    </source>
</evidence>
<reference evidence="2 3" key="1">
    <citation type="submission" date="2018-08" db="EMBL/GenBank/DDBJ databases">
        <title>Aphanomyces genome sequencing and annotation.</title>
        <authorList>
            <person name="Minardi D."/>
            <person name="Oidtmann B."/>
            <person name="Van Der Giezen M."/>
            <person name="Studholme D.J."/>
        </authorList>
    </citation>
    <scope>NUCLEOTIDE SEQUENCE [LARGE SCALE GENOMIC DNA]</scope>
    <source>
        <strain evidence="2 3">NJM0002</strain>
    </source>
</reference>
<sequence length="179" mass="20204">MSMNQQLMAELAEQRQRQQELMDQLAAQIATAQSHKRGLRAAAASSVQQADAIDEMHRRTSARWHAFTSAAAPAQQVCSNQHGTQMIYGFQEVPKAPTFKGSTKVQKRRFMDQYEAYRRQIHLANTQRPGEQQVIQMPLSGCIDPMAIERIAFWEIGKPSHELTEEAGVLPWSSRGWPG</sequence>
<evidence type="ECO:0000313" key="2">
    <source>
        <dbReference type="EMBL" id="RHY20593.1"/>
    </source>
</evidence>
<keyword evidence="1" id="KW-0175">Coiled coil</keyword>
<evidence type="ECO:0000256" key="1">
    <source>
        <dbReference type="SAM" id="Coils"/>
    </source>
</evidence>
<comment type="caution">
    <text evidence="2">The sequence shown here is derived from an EMBL/GenBank/DDBJ whole genome shotgun (WGS) entry which is preliminary data.</text>
</comment>
<dbReference type="AlphaFoldDB" id="A0A418AH00"/>
<organism evidence="2 3">
    <name type="scientific">Aphanomyces invadans</name>
    <dbReference type="NCBI Taxonomy" id="157072"/>
    <lineage>
        <taxon>Eukaryota</taxon>
        <taxon>Sar</taxon>
        <taxon>Stramenopiles</taxon>
        <taxon>Oomycota</taxon>
        <taxon>Saprolegniomycetes</taxon>
        <taxon>Saprolegniales</taxon>
        <taxon>Verrucalvaceae</taxon>
        <taxon>Aphanomyces</taxon>
    </lineage>
</organism>
<gene>
    <name evidence="2" type="ORF">DYB32_010002</name>
</gene>
<protein>
    <submittedName>
        <fullName evidence="2">Uncharacterized protein</fullName>
    </submittedName>
</protein>
<dbReference type="VEuPathDB" id="FungiDB:H310_07043"/>
<name>A0A418AH00_9STRA</name>
<proteinExistence type="predicted"/>
<dbReference type="Proteomes" id="UP000285060">
    <property type="component" value="Unassembled WGS sequence"/>
</dbReference>
<keyword evidence="3" id="KW-1185">Reference proteome</keyword>
<dbReference type="EMBL" id="QUSY01002601">
    <property type="protein sequence ID" value="RHY20593.1"/>
    <property type="molecule type" value="Genomic_DNA"/>
</dbReference>